<dbReference type="InterPro" id="IPR029016">
    <property type="entry name" value="GAF-like_dom_sf"/>
</dbReference>
<keyword evidence="2 5" id="KW-0805">Transcription regulation</keyword>
<name>A0ABZ2C4D8_9PROT</name>
<dbReference type="EMBL" id="CP133270">
    <property type="protein sequence ID" value="WVX66933.1"/>
    <property type="molecule type" value="Genomic_DNA"/>
</dbReference>
<dbReference type="InterPro" id="IPR036388">
    <property type="entry name" value="WH-like_DNA-bd_sf"/>
</dbReference>
<dbReference type="RefSeq" id="WP_331255745.1">
    <property type="nucleotide sequence ID" value="NZ_CP133270.1"/>
</dbReference>
<dbReference type="PANTHER" id="PTHR34824">
    <property type="entry name" value="HEAT-INDUCIBLE TRANSCRIPTION REPRESSOR HRCA"/>
    <property type="match status" value="1"/>
</dbReference>
<dbReference type="Proteomes" id="UP001330434">
    <property type="component" value="Chromosome"/>
</dbReference>
<dbReference type="InterPro" id="IPR023120">
    <property type="entry name" value="WHTH_transcript_rep_HrcA_IDD"/>
</dbReference>
<dbReference type="HAMAP" id="MF_00081">
    <property type="entry name" value="HrcA"/>
    <property type="match status" value="1"/>
</dbReference>
<keyword evidence="3 5" id="KW-0346">Stress response</keyword>
<evidence type="ECO:0000313" key="7">
    <source>
        <dbReference type="EMBL" id="WVX66933.1"/>
    </source>
</evidence>
<comment type="similarity">
    <text evidence="5">Belongs to the HrcA family.</text>
</comment>
<evidence type="ECO:0000256" key="1">
    <source>
        <dbReference type="ARBA" id="ARBA00022491"/>
    </source>
</evidence>
<keyword evidence="1 5" id="KW-0678">Repressor</keyword>
<evidence type="ECO:0000256" key="3">
    <source>
        <dbReference type="ARBA" id="ARBA00023016"/>
    </source>
</evidence>
<dbReference type="InterPro" id="IPR036390">
    <property type="entry name" value="WH_DNA-bd_sf"/>
</dbReference>
<dbReference type="SUPFAM" id="SSF46785">
    <property type="entry name" value="Winged helix' DNA-binding domain"/>
    <property type="match status" value="1"/>
</dbReference>
<gene>
    <name evidence="5" type="primary">hrcA</name>
    <name evidence="7" type="ORF">Bealeia1_01128</name>
</gene>
<dbReference type="InterPro" id="IPR002571">
    <property type="entry name" value="HrcA"/>
</dbReference>
<proteinExistence type="inferred from homology"/>
<evidence type="ECO:0000256" key="5">
    <source>
        <dbReference type="HAMAP-Rule" id="MF_00081"/>
    </source>
</evidence>
<dbReference type="Gene3D" id="3.30.450.40">
    <property type="match status" value="1"/>
</dbReference>
<dbReference type="PIRSF" id="PIRSF005485">
    <property type="entry name" value="HrcA"/>
    <property type="match status" value="1"/>
</dbReference>
<dbReference type="Gene3D" id="1.10.10.10">
    <property type="entry name" value="Winged helix-like DNA-binding domain superfamily/Winged helix DNA-binding domain"/>
    <property type="match status" value="1"/>
</dbReference>
<evidence type="ECO:0000313" key="8">
    <source>
        <dbReference type="Proteomes" id="UP001330434"/>
    </source>
</evidence>
<reference evidence="7 8" key="1">
    <citation type="journal article" date="2024" name="Environ. Microbiol.">
        <title>Novel evolutionary insights on the interactions of the Holosporales (Alphaproteobacteria) with eukaryotic hosts from comparative genomics.</title>
        <authorList>
            <person name="Giovannini M."/>
            <person name="Petroni G."/>
            <person name="Castelli M."/>
        </authorList>
    </citation>
    <scope>NUCLEOTIDE SEQUENCE [LARGE SCALE GENOMIC DNA]</scope>
    <source>
        <strain evidence="7 8">US_Bl 15I1</strain>
    </source>
</reference>
<accession>A0ABZ2C4D8</accession>
<evidence type="ECO:0000256" key="4">
    <source>
        <dbReference type="ARBA" id="ARBA00023163"/>
    </source>
</evidence>
<keyword evidence="4 5" id="KW-0804">Transcription</keyword>
<protein>
    <recommendedName>
        <fullName evidence="5">Heat-inducible transcription repressor HrcA</fullName>
    </recommendedName>
</protein>
<dbReference type="InterPro" id="IPR021153">
    <property type="entry name" value="HrcA_C"/>
</dbReference>
<evidence type="ECO:0000259" key="6">
    <source>
        <dbReference type="Pfam" id="PF01628"/>
    </source>
</evidence>
<dbReference type="Pfam" id="PF01628">
    <property type="entry name" value="HrcA"/>
    <property type="match status" value="1"/>
</dbReference>
<dbReference type="Gene3D" id="3.30.390.60">
    <property type="entry name" value="Heat-inducible transcription repressor hrca homolog, domain 3"/>
    <property type="match status" value="1"/>
</dbReference>
<keyword evidence="8" id="KW-1185">Reference proteome</keyword>
<dbReference type="SUPFAM" id="SSF55781">
    <property type="entry name" value="GAF domain-like"/>
    <property type="match status" value="1"/>
</dbReference>
<comment type="function">
    <text evidence="5">Negative regulator of class I heat shock genes (grpE-dnaK-dnaJ and groELS operons). Prevents heat-shock induction of these operons.</text>
</comment>
<organism evidence="7 8">
    <name type="scientific">Candidatus Bealeia paramacronuclearis</name>
    <dbReference type="NCBI Taxonomy" id="1921001"/>
    <lineage>
        <taxon>Bacteria</taxon>
        <taxon>Pseudomonadati</taxon>
        <taxon>Pseudomonadota</taxon>
        <taxon>Alphaproteobacteria</taxon>
        <taxon>Holosporales</taxon>
        <taxon>Holosporaceae</taxon>
        <taxon>Candidatus Bealeia</taxon>
    </lineage>
</organism>
<dbReference type="NCBIfam" id="TIGR00331">
    <property type="entry name" value="hrcA"/>
    <property type="match status" value="1"/>
</dbReference>
<dbReference type="PANTHER" id="PTHR34824:SF1">
    <property type="entry name" value="HEAT-INDUCIBLE TRANSCRIPTION REPRESSOR HRCA"/>
    <property type="match status" value="1"/>
</dbReference>
<evidence type="ECO:0000256" key="2">
    <source>
        <dbReference type="ARBA" id="ARBA00023015"/>
    </source>
</evidence>
<feature type="domain" description="Heat-inducible transcription repressor HrcA C-terminal" evidence="6">
    <location>
        <begin position="108"/>
        <end position="331"/>
    </location>
</feature>
<sequence length="346" mass="37975">MILSELNKRSREIFRHIVDAYVETGEPVGSKTLSHLLGLSLSPATIRGVMADLEEAGLLYSPHTSAGRVPTDEGLRFFVHGLLEMGDVSPEERDKIAQQCQTKGKSLEQVLEETTTALSGLTRCAGLVIAPKSESVLKHIEFVSLGSGRILVVLITHDGMVENRIVEFPPHTPLPDLTQITNYLNSHLQGLTLSQVRENIQKTLSERQTELDLLSSQVVQEGLAVWGGKEGSSTALIVRGQSHLLQDIRHMEDLERLKSLFDALDTQEDLLSLLDASIQAEGVQIFIGAENRFFHYSGCALIVAPYANETGRVVGAIGVIGPSRMRYQRIIPMVDYTAKLIGKTLS</sequence>